<dbReference type="STRING" id="391735.Veis_1014"/>
<protein>
    <submittedName>
        <fullName evidence="3">UBA/THIF-type NAD/FAD binding protein</fullName>
    </submittedName>
</protein>
<dbReference type="Pfam" id="PF00899">
    <property type="entry name" value="ThiF"/>
    <property type="match status" value="1"/>
</dbReference>
<organism evidence="3 4">
    <name type="scientific">Verminephrobacter eiseniae (strain EF01-2)</name>
    <dbReference type="NCBI Taxonomy" id="391735"/>
    <lineage>
        <taxon>Bacteria</taxon>
        <taxon>Pseudomonadati</taxon>
        <taxon>Pseudomonadota</taxon>
        <taxon>Betaproteobacteria</taxon>
        <taxon>Burkholderiales</taxon>
        <taxon>Comamonadaceae</taxon>
        <taxon>Verminephrobacter</taxon>
    </lineage>
</organism>
<proteinExistence type="predicted"/>
<dbReference type="CDD" id="cd00755">
    <property type="entry name" value="YgdL_like"/>
    <property type="match status" value="1"/>
</dbReference>
<dbReference type="Gene3D" id="3.40.50.720">
    <property type="entry name" value="NAD(P)-binding Rossmann-like Domain"/>
    <property type="match status" value="1"/>
</dbReference>
<dbReference type="Proteomes" id="UP000000374">
    <property type="component" value="Chromosome"/>
</dbReference>
<dbReference type="EMBL" id="CP000542">
    <property type="protein sequence ID" value="ABM56791.1"/>
    <property type="molecule type" value="Genomic_DNA"/>
</dbReference>
<feature type="region of interest" description="Disordered" evidence="1">
    <location>
        <begin position="207"/>
        <end position="270"/>
    </location>
</feature>
<dbReference type="PANTHER" id="PTHR43267:SF1">
    <property type="entry name" value="TRNA THREONYLCARBAMOYLADENOSINE DEHYDRATASE"/>
    <property type="match status" value="1"/>
</dbReference>
<keyword evidence="4" id="KW-1185">Reference proteome</keyword>
<dbReference type="eggNOG" id="COG1179">
    <property type="taxonomic scope" value="Bacteria"/>
</dbReference>
<dbReference type="PANTHER" id="PTHR43267">
    <property type="entry name" value="TRNA THREONYLCARBAMOYLADENOSINE DEHYDRATASE"/>
    <property type="match status" value="1"/>
</dbReference>
<accession>A1WGN4</accession>
<evidence type="ECO:0000259" key="2">
    <source>
        <dbReference type="Pfam" id="PF00899"/>
    </source>
</evidence>
<dbReference type="InterPro" id="IPR035985">
    <property type="entry name" value="Ubiquitin-activating_enz"/>
</dbReference>
<dbReference type="SUPFAM" id="SSF69572">
    <property type="entry name" value="Activating enzymes of the ubiquitin-like proteins"/>
    <property type="match status" value="1"/>
</dbReference>
<dbReference type="GO" id="GO:0061504">
    <property type="term" value="P:cyclic threonylcarbamoyladenosine biosynthetic process"/>
    <property type="evidence" value="ECO:0007669"/>
    <property type="project" value="TreeGrafter"/>
</dbReference>
<feature type="compositionally biased region" description="Basic and acidic residues" evidence="1">
    <location>
        <begin position="207"/>
        <end position="267"/>
    </location>
</feature>
<evidence type="ECO:0000256" key="1">
    <source>
        <dbReference type="SAM" id="MobiDB-lite"/>
    </source>
</evidence>
<feature type="domain" description="THIF-type NAD/FAD binding fold" evidence="2">
    <location>
        <begin position="18"/>
        <end position="179"/>
    </location>
</feature>
<sequence>MPDQETDPERRFGAIRRLYGAQAAARIHRAHIAVVGIGGVGSWAAEALARTGVAQITLIDLDHVTESNINRQIQALTDTVGQAKVLAMRDRIARIHPACKVACIEDFVAPGNWPGLLPTPVDALIDACDQVQAKLTMALWARTAGTWHITVGAAGGKRHAHQVEIDDLARATHDPLLAQLRQRIRRHHRAQRDDQCLRAQCDGQHLRAQRDGQHLRAQRDGQHLRAQRDGQHLRAQRDGQHLRAQRDGQHLRTQRDEQHHRAARDGQELGVTSVFSREPVALPEASCKIDSSLNCHGYGSMVAVTATFGQCAAGWVLDQLATGRAAPRCR</sequence>
<dbReference type="HOGENOM" id="CLU_013325_4_0_4"/>
<reference evidence="4" key="1">
    <citation type="submission" date="2006-12" db="EMBL/GenBank/DDBJ databases">
        <title>Complete sequence of chromosome 1 of Verminephrobacter eiseniae EF01-2.</title>
        <authorList>
            <person name="Copeland A."/>
            <person name="Lucas S."/>
            <person name="Lapidus A."/>
            <person name="Barry K."/>
            <person name="Detter J.C."/>
            <person name="Glavina del Rio T."/>
            <person name="Dalin E."/>
            <person name="Tice H."/>
            <person name="Pitluck S."/>
            <person name="Chertkov O."/>
            <person name="Brettin T."/>
            <person name="Bruce D."/>
            <person name="Han C."/>
            <person name="Tapia R."/>
            <person name="Gilna P."/>
            <person name="Schmutz J."/>
            <person name="Larimer F."/>
            <person name="Land M."/>
            <person name="Hauser L."/>
            <person name="Kyrpides N."/>
            <person name="Kim E."/>
            <person name="Stahl D."/>
            <person name="Richardson P."/>
        </authorList>
    </citation>
    <scope>NUCLEOTIDE SEQUENCE [LARGE SCALE GENOMIC DNA]</scope>
    <source>
        <strain evidence="4">EF01-2</strain>
    </source>
</reference>
<dbReference type="GO" id="GO:0008641">
    <property type="term" value="F:ubiquitin-like modifier activating enzyme activity"/>
    <property type="evidence" value="ECO:0007669"/>
    <property type="project" value="InterPro"/>
</dbReference>
<dbReference type="AlphaFoldDB" id="A1WGN4"/>
<evidence type="ECO:0000313" key="3">
    <source>
        <dbReference type="EMBL" id="ABM56791.1"/>
    </source>
</evidence>
<dbReference type="GO" id="GO:0061503">
    <property type="term" value="F:tRNA threonylcarbamoyladenosine dehydratase"/>
    <property type="evidence" value="ECO:0007669"/>
    <property type="project" value="TreeGrafter"/>
</dbReference>
<dbReference type="InterPro" id="IPR045886">
    <property type="entry name" value="ThiF/MoeB/HesA"/>
</dbReference>
<name>A1WGN4_VEREI</name>
<dbReference type="KEGG" id="vei:Veis_1014"/>
<gene>
    <name evidence="3" type="ordered locus">Veis_1014</name>
</gene>
<evidence type="ECO:0000313" key="4">
    <source>
        <dbReference type="Proteomes" id="UP000000374"/>
    </source>
</evidence>
<dbReference type="InterPro" id="IPR000594">
    <property type="entry name" value="ThiF_NAD_FAD-bd"/>
</dbReference>
<dbReference type="OrthoDB" id="9804150at2"/>